<protein>
    <recommendedName>
        <fullName evidence="5">DUF1232 domain-containing protein</fullName>
    </recommendedName>
</protein>
<dbReference type="RefSeq" id="WP_015769310.1">
    <property type="nucleotide sequence ID" value="NC_013192.1"/>
</dbReference>
<keyword evidence="4" id="KW-0472">Membrane</keyword>
<feature type="domain" description="DUF1232" evidence="5">
    <location>
        <begin position="52"/>
        <end position="84"/>
    </location>
</feature>
<evidence type="ECO:0000256" key="2">
    <source>
        <dbReference type="ARBA" id="ARBA00022692"/>
    </source>
</evidence>
<dbReference type="STRING" id="523794.Lebu_1065"/>
<evidence type="ECO:0000259" key="5">
    <source>
        <dbReference type="Pfam" id="PF06803"/>
    </source>
</evidence>
<dbReference type="AlphaFoldDB" id="C7N9Y4"/>
<name>C7N9Y4_LEPBD</name>
<dbReference type="KEGG" id="lba:Lebu_1065"/>
<evidence type="ECO:0000256" key="3">
    <source>
        <dbReference type="ARBA" id="ARBA00022989"/>
    </source>
</evidence>
<proteinExistence type="predicted"/>
<dbReference type="HOGENOM" id="CLU_110199_0_1_0"/>
<reference evidence="6 7" key="1">
    <citation type="journal article" date="2009" name="Stand. Genomic Sci.">
        <title>Complete genome sequence of Leptotrichia buccalis type strain (C-1013-b).</title>
        <authorList>
            <person name="Ivanova N."/>
            <person name="Gronow S."/>
            <person name="Lapidus A."/>
            <person name="Copeland A."/>
            <person name="Glavina Del Rio T."/>
            <person name="Nolan M."/>
            <person name="Lucas S."/>
            <person name="Chen F."/>
            <person name="Tice H."/>
            <person name="Cheng J.F."/>
            <person name="Saunders E."/>
            <person name="Bruce D."/>
            <person name="Goodwin L."/>
            <person name="Brettin T."/>
            <person name="Detter J.C."/>
            <person name="Han C."/>
            <person name="Pitluck S."/>
            <person name="Mikhailova N."/>
            <person name="Pati A."/>
            <person name="Mavrommatis K."/>
            <person name="Chen A."/>
            <person name="Palaniappan K."/>
            <person name="Land M."/>
            <person name="Hauser L."/>
            <person name="Chang Y.J."/>
            <person name="Jeffries C.D."/>
            <person name="Chain P."/>
            <person name="Rohde C."/>
            <person name="Goker M."/>
            <person name="Bristow J."/>
            <person name="Eisen J.A."/>
            <person name="Markowitz V."/>
            <person name="Hugenholtz P."/>
            <person name="Kyrpides N.C."/>
            <person name="Klenk H.P."/>
        </authorList>
    </citation>
    <scope>NUCLEOTIDE SEQUENCE [LARGE SCALE GENOMIC DNA]</scope>
    <source>
        <strain evidence="7">ATCC 14201 / DSM 1135 / JCM 12969 / NCTC 10249 / C-1013-b</strain>
    </source>
</reference>
<dbReference type="OrthoDB" id="80945at2"/>
<keyword evidence="2" id="KW-0812">Transmembrane</keyword>
<comment type="subcellular location">
    <subcellularLocation>
        <location evidence="1">Endomembrane system</location>
        <topology evidence="1">Multi-pass membrane protein</topology>
    </subcellularLocation>
</comment>
<dbReference type="EMBL" id="CP001685">
    <property type="protein sequence ID" value="ACV38965.1"/>
    <property type="molecule type" value="Genomic_DNA"/>
</dbReference>
<sequence>MAKRSMNFDEIRKAKKLARFLGEFSENFLVIIRLVEAVIKGEYQIETWNLIKLIGAIMYVILPLDAVPDAIPVLGFTDDIAVVAEILKSMADIINDFKKWEENK</sequence>
<evidence type="ECO:0000313" key="6">
    <source>
        <dbReference type="EMBL" id="ACV38965.1"/>
    </source>
</evidence>
<accession>C7N9Y4</accession>
<dbReference type="GO" id="GO:0012505">
    <property type="term" value="C:endomembrane system"/>
    <property type="evidence" value="ECO:0007669"/>
    <property type="project" value="UniProtKB-SubCell"/>
</dbReference>
<organism evidence="6 7">
    <name type="scientific">Leptotrichia buccalis (strain ATCC 14201 / DSM 1135 / JCM 12969 / NCTC 10249 / C-1013-b)</name>
    <dbReference type="NCBI Taxonomy" id="523794"/>
    <lineage>
        <taxon>Bacteria</taxon>
        <taxon>Fusobacteriati</taxon>
        <taxon>Fusobacteriota</taxon>
        <taxon>Fusobacteriia</taxon>
        <taxon>Fusobacteriales</taxon>
        <taxon>Leptotrichiaceae</taxon>
        <taxon>Leptotrichia</taxon>
    </lineage>
</organism>
<evidence type="ECO:0000256" key="1">
    <source>
        <dbReference type="ARBA" id="ARBA00004127"/>
    </source>
</evidence>
<dbReference type="Proteomes" id="UP000001910">
    <property type="component" value="Chromosome"/>
</dbReference>
<keyword evidence="7" id="KW-1185">Reference proteome</keyword>
<dbReference type="eggNOG" id="COG3339">
    <property type="taxonomic scope" value="Bacteria"/>
</dbReference>
<evidence type="ECO:0000256" key="4">
    <source>
        <dbReference type="ARBA" id="ARBA00023136"/>
    </source>
</evidence>
<dbReference type="InterPro" id="IPR010652">
    <property type="entry name" value="DUF1232"/>
</dbReference>
<keyword evidence="3" id="KW-1133">Transmembrane helix</keyword>
<evidence type="ECO:0000313" key="7">
    <source>
        <dbReference type="Proteomes" id="UP000001910"/>
    </source>
</evidence>
<gene>
    <name evidence="6" type="ordered locus">Lebu_1065</name>
</gene>
<dbReference type="Pfam" id="PF06803">
    <property type="entry name" value="DUF1232"/>
    <property type="match status" value="1"/>
</dbReference>